<gene>
    <name evidence="2" type="ORF">CAPTEDRAFT_193155</name>
</gene>
<dbReference type="EMBL" id="AMQN01001113">
    <property type="status" value="NOT_ANNOTATED_CDS"/>
    <property type="molecule type" value="Genomic_DNA"/>
</dbReference>
<sequence length="106" mass="11560">MTAATWRASWLLVVLLSAASFALDVKIGYIENRVGNHRGPAALVGIRKFLDENPKYKDVINVTITPPSKKSGSTSHNAEFKPLPTVCVGDAWHVSMAISVIENRDV</sequence>
<keyword evidence="4" id="KW-1185">Reference proteome</keyword>
<reference evidence="3" key="3">
    <citation type="submission" date="2015-06" db="UniProtKB">
        <authorList>
            <consortium name="EnsemblMetazoa"/>
        </authorList>
    </citation>
    <scope>IDENTIFICATION</scope>
</reference>
<feature type="signal peptide" evidence="1">
    <location>
        <begin position="1"/>
        <end position="22"/>
    </location>
</feature>
<evidence type="ECO:0000256" key="1">
    <source>
        <dbReference type="SAM" id="SignalP"/>
    </source>
</evidence>
<dbReference type="EMBL" id="KB299619">
    <property type="protein sequence ID" value="ELU07785.1"/>
    <property type="molecule type" value="Genomic_DNA"/>
</dbReference>
<evidence type="ECO:0000313" key="4">
    <source>
        <dbReference type="Proteomes" id="UP000014760"/>
    </source>
</evidence>
<dbReference type="AlphaFoldDB" id="R7UNI2"/>
<name>R7UNI2_CAPTE</name>
<dbReference type="EnsemblMetazoa" id="CapteT193155">
    <property type="protein sequence ID" value="CapteP193155"/>
    <property type="gene ID" value="CapteG193155"/>
</dbReference>
<evidence type="ECO:0008006" key="5">
    <source>
        <dbReference type="Google" id="ProtNLM"/>
    </source>
</evidence>
<dbReference type="HOGENOM" id="CLU_2225682_0_0_1"/>
<keyword evidence="1" id="KW-0732">Signal</keyword>
<protein>
    <recommendedName>
        <fullName evidence="5">Receptor ligand binding region domain-containing protein</fullName>
    </recommendedName>
</protein>
<evidence type="ECO:0000313" key="3">
    <source>
        <dbReference type="EnsemblMetazoa" id="CapteP193155"/>
    </source>
</evidence>
<accession>R7UNI2</accession>
<reference evidence="2 4" key="2">
    <citation type="journal article" date="2013" name="Nature">
        <title>Insights into bilaterian evolution from three spiralian genomes.</title>
        <authorList>
            <person name="Simakov O."/>
            <person name="Marletaz F."/>
            <person name="Cho S.J."/>
            <person name="Edsinger-Gonzales E."/>
            <person name="Havlak P."/>
            <person name="Hellsten U."/>
            <person name="Kuo D.H."/>
            <person name="Larsson T."/>
            <person name="Lv J."/>
            <person name="Arendt D."/>
            <person name="Savage R."/>
            <person name="Osoegawa K."/>
            <person name="de Jong P."/>
            <person name="Grimwood J."/>
            <person name="Chapman J.A."/>
            <person name="Shapiro H."/>
            <person name="Aerts A."/>
            <person name="Otillar R.P."/>
            <person name="Terry A.Y."/>
            <person name="Boore J.L."/>
            <person name="Grigoriev I.V."/>
            <person name="Lindberg D.R."/>
            <person name="Seaver E.C."/>
            <person name="Weisblat D.A."/>
            <person name="Putnam N.H."/>
            <person name="Rokhsar D.S."/>
        </authorList>
    </citation>
    <scope>NUCLEOTIDE SEQUENCE</scope>
    <source>
        <strain evidence="2 4">I ESC-2004</strain>
    </source>
</reference>
<evidence type="ECO:0000313" key="2">
    <source>
        <dbReference type="EMBL" id="ELU07785.1"/>
    </source>
</evidence>
<proteinExistence type="predicted"/>
<reference evidence="4" key="1">
    <citation type="submission" date="2012-12" db="EMBL/GenBank/DDBJ databases">
        <authorList>
            <person name="Hellsten U."/>
            <person name="Grimwood J."/>
            <person name="Chapman J.A."/>
            <person name="Shapiro H."/>
            <person name="Aerts A."/>
            <person name="Otillar R.P."/>
            <person name="Terry A.Y."/>
            <person name="Boore J.L."/>
            <person name="Simakov O."/>
            <person name="Marletaz F."/>
            <person name="Cho S.-J."/>
            <person name="Edsinger-Gonzales E."/>
            <person name="Havlak P."/>
            <person name="Kuo D.-H."/>
            <person name="Larsson T."/>
            <person name="Lv J."/>
            <person name="Arendt D."/>
            <person name="Savage R."/>
            <person name="Osoegawa K."/>
            <person name="de Jong P."/>
            <person name="Lindberg D.R."/>
            <person name="Seaver E.C."/>
            <person name="Weisblat D.A."/>
            <person name="Putnam N.H."/>
            <person name="Grigoriev I.V."/>
            <person name="Rokhsar D.S."/>
        </authorList>
    </citation>
    <scope>NUCLEOTIDE SEQUENCE</scope>
    <source>
        <strain evidence="4">I ESC-2004</strain>
    </source>
</reference>
<organism evidence="2">
    <name type="scientific">Capitella teleta</name>
    <name type="common">Polychaete worm</name>
    <dbReference type="NCBI Taxonomy" id="283909"/>
    <lineage>
        <taxon>Eukaryota</taxon>
        <taxon>Metazoa</taxon>
        <taxon>Spiralia</taxon>
        <taxon>Lophotrochozoa</taxon>
        <taxon>Annelida</taxon>
        <taxon>Polychaeta</taxon>
        <taxon>Sedentaria</taxon>
        <taxon>Scolecida</taxon>
        <taxon>Capitellidae</taxon>
        <taxon>Capitella</taxon>
    </lineage>
</organism>
<feature type="chain" id="PRO_5008788192" description="Receptor ligand binding region domain-containing protein" evidence="1">
    <location>
        <begin position="23"/>
        <end position="106"/>
    </location>
</feature>
<dbReference type="Proteomes" id="UP000014760">
    <property type="component" value="Unassembled WGS sequence"/>
</dbReference>